<gene>
    <name evidence="2" type="ORF">CF651_09390</name>
</gene>
<dbReference type="Proteomes" id="UP000215509">
    <property type="component" value="Unassembled WGS sequence"/>
</dbReference>
<evidence type="ECO:0000259" key="1">
    <source>
        <dbReference type="Pfam" id="PF07484"/>
    </source>
</evidence>
<proteinExistence type="predicted"/>
<dbReference type="InterPro" id="IPR011083">
    <property type="entry name" value="Phage_tail_collar_dom"/>
</dbReference>
<sequence length="174" mass="18381">MDPYVGEIRLFSGNFAPIGWALCDGHLLPIQSYTALFSVIGATYGGDGKTNFAVPDLRGRAPMHWGNGPGLTPRTYSETGGEADVTLLENEIPYHTHTANAQTASDQVTPAATVWANAGAPGRGGFAFYTSTPDTPMNPLALSAAGGSQPHNNMQPYTVLTFIIALQGVYPPKQ</sequence>
<protein>
    <submittedName>
        <fullName evidence="2">Phage tail protein</fullName>
    </submittedName>
</protein>
<accession>A0A229UTC9</accession>
<dbReference type="InterPro" id="IPR037053">
    <property type="entry name" value="Phage_tail_collar_dom_sf"/>
</dbReference>
<dbReference type="SUPFAM" id="SSF88874">
    <property type="entry name" value="Receptor-binding domain of short tail fibre protein gp12"/>
    <property type="match status" value="1"/>
</dbReference>
<evidence type="ECO:0000313" key="2">
    <source>
        <dbReference type="EMBL" id="OXM86652.1"/>
    </source>
</evidence>
<dbReference type="Pfam" id="PF07484">
    <property type="entry name" value="Collar"/>
    <property type="match status" value="1"/>
</dbReference>
<dbReference type="OrthoDB" id="9810174at2"/>
<dbReference type="Gene3D" id="3.90.1340.10">
    <property type="entry name" value="Phage tail collar domain"/>
    <property type="match status" value="1"/>
</dbReference>
<dbReference type="RefSeq" id="WP_094014599.1">
    <property type="nucleotide sequence ID" value="NZ_NMQW01000013.1"/>
</dbReference>
<organism evidence="2 3">
    <name type="scientific">Paenibacillus rigui</name>
    <dbReference type="NCBI Taxonomy" id="554312"/>
    <lineage>
        <taxon>Bacteria</taxon>
        <taxon>Bacillati</taxon>
        <taxon>Bacillota</taxon>
        <taxon>Bacilli</taxon>
        <taxon>Bacillales</taxon>
        <taxon>Paenibacillaceae</taxon>
        <taxon>Paenibacillus</taxon>
    </lineage>
</organism>
<dbReference type="EMBL" id="NMQW01000013">
    <property type="protein sequence ID" value="OXM86652.1"/>
    <property type="molecule type" value="Genomic_DNA"/>
</dbReference>
<dbReference type="AlphaFoldDB" id="A0A229UTC9"/>
<evidence type="ECO:0000313" key="3">
    <source>
        <dbReference type="Proteomes" id="UP000215509"/>
    </source>
</evidence>
<comment type="caution">
    <text evidence="2">The sequence shown here is derived from an EMBL/GenBank/DDBJ whole genome shotgun (WGS) entry which is preliminary data.</text>
</comment>
<keyword evidence="3" id="KW-1185">Reference proteome</keyword>
<feature type="domain" description="Phage tail collar" evidence="1">
    <location>
        <begin position="6"/>
        <end position="62"/>
    </location>
</feature>
<name>A0A229UTC9_9BACL</name>
<reference evidence="2 3" key="1">
    <citation type="submission" date="2017-07" db="EMBL/GenBank/DDBJ databases">
        <title>Genome sequencing and assembly of Paenibacillus rigui.</title>
        <authorList>
            <person name="Mayilraj S."/>
        </authorList>
    </citation>
    <scope>NUCLEOTIDE SEQUENCE [LARGE SCALE GENOMIC DNA]</scope>
    <source>
        <strain evidence="2 3">JCM 16352</strain>
    </source>
</reference>